<dbReference type="InterPro" id="IPR055060">
    <property type="entry name" value="ACOX_C_alpha1"/>
</dbReference>
<feature type="binding site" evidence="13">
    <location>
        <position position="163"/>
    </location>
    <ligand>
        <name>FAD</name>
        <dbReference type="ChEBI" id="CHEBI:57692"/>
    </ligand>
</feature>
<evidence type="ECO:0000256" key="11">
    <source>
        <dbReference type="PIRNR" id="PIRNR000168"/>
    </source>
</evidence>
<keyword evidence="9" id="KW-0443">Lipid metabolism</keyword>
<dbReference type="GO" id="GO:0005504">
    <property type="term" value="F:fatty acid binding"/>
    <property type="evidence" value="ECO:0007669"/>
    <property type="project" value="TreeGrafter"/>
</dbReference>
<dbReference type="FunFam" id="1.20.140.10:FF:000007">
    <property type="entry name" value="Acyl-coenzyme A oxidase"/>
    <property type="match status" value="1"/>
</dbReference>
<dbReference type="GO" id="GO:0071949">
    <property type="term" value="F:FAD binding"/>
    <property type="evidence" value="ECO:0007669"/>
    <property type="project" value="InterPro"/>
</dbReference>
<comment type="caution">
    <text evidence="17">The sequence shown here is derived from an EMBL/GenBank/DDBJ whole genome shotgun (WGS) entry which is preliminary data.</text>
</comment>
<evidence type="ECO:0000259" key="15">
    <source>
        <dbReference type="Pfam" id="PF02770"/>
    </source>
</evidence>
<accession>A0AAW1PNQ8</accession>
<keyword evidence="5 11" id="KW-0285">Flavoprotein</keyword>
<name>A0AAW1PNQ8_9CHLO</name>
<dbReference type="SUPFAM" id="SSF56645">
    <property type="entry name" value="Acyl-CoA dehydrogenase NM domain-like"/>
    <property type="match status" value="1"/>
</dbReference>
<keyword evidence="18" id="KW-1185">Reference proteome</keyword>
<evidence type="ECO:0000256" key="12">
    <source>
        <dbReference type="PIRSR" id="PIRSR000168-1"/>
    </source>
</evidence>
<dbReference type="InterPro" id="IPR012258">
    <property type="entry name" value="Acyl-CoA_oxidase"/>
</dbReference>
<evidence type="ECO:0000313" key="17">
    <source>
        <dbReference type="EMBL" id="KAK9811518.1"/>
    </source>
</evidence>
<comment type="subcellular location">
    <subcellularLocation>
        <location evidence="3">Peroxisome</location>
    </subcellularLocation>
</comment>
<comment type="similarity">
    <text evidence="4 11">Belongs to the acyl-CoA oxidase family.</text>
</comment>
<evidence type="ECO:0000256" key="6">
    <source>
        <dbReference type="ARBA" id="ARBA00022827"/>
    </source>
</evidence>
<evidence type="ECO:0000313" key="18">
    <source>
        <dbReference type="Proteomes" id="UP001489004"/>
    </source>
</evidence>
<dbReference type="GO" id="GO:0005777">
    <property type="term" value="C:peroxisome"/>
    <property type="evidence" value="ECO:0007669"/>
    <property type="project" value="UniProtKB-SubCell"/>
</dbReference>
<reference evidence="17 18" key="1">
    <citation type="journal article" date="2024" name="Nat. Commun.">
        <title>Phylogenomics reveals the evolutionary origins of lichenization in chlorophyte algae.</title>
        <authorList>
            <person name="Puginier C."/>
            <person name="Libourel C."/>
            <person name="Otte J."/>
            <person name="Skaloud P."/>
            <person name="Haon M."/>
            <person name="Grisel S."/>
            <person name="Petersen M."/>
            <person name="Berrin J.G."/>
            <person name="Delaux P.M."/>
            <person name="Dal Grande F."/>
            <person name="Keller J."/>
        </authorList>
    </citation>
    <scope>NUCLEOTIDE SEQUENCE [LARGE SCALE GENOMIC DNA]</scope>
    <source>
        <strain evidence="17 18">SAG 2043</strain>
    </source>
</reference>
<dbReference type="InterPro" id="IPR046373">
    <property type="entry name" value="Acyl-CoA_Oxase/DH_mid-dom_sf"/>
</dbReference>
<dbReference type="InterPro" id="IPR009100">
    <property type="entry name" value="AcylCoA_DH/oxidase_NM_dom_sf"/>
</dbReference>
<evidence type="ECO:0000259" key="14">
    <source>
        <dbReference type="Pfam" id="PF01756"/>
    </source>
</evidence>
<proteinExistence type="inferred from homology"/>
<dbReference type="EMBL" id="JALJOR010000009">
    <property type="protein sequence ID" value="KAK9811518.1"/>
    <property type="molecule type" value="Genomic_DNA"/>
</dbReference>
<keyword evidence="7" id="KW-0276">Fatty acid metabolism</keyword>
<dbReference type="PANTHER" id="PTHR10909:SF378">
    <property type="entry name" value="ACYL-COENZYME A OXIDASE"/>
    <property type="match status" value="1"/>
</dbReference>
<evidence type="ECO:0000256" key="5">
    <source>
        <dbReference type="ARBA" id="ARBA00022630"/>
    </source>
</evidence>
<dbReference type="GO" id="GO:0033540">
    <property type="term" value="P:fatty acid beta-oxidation using acyl-CoA oxidase"/>
    <property type="evidence" value="ECO:0007669"/>
    <property type="project" value="TreeGrafter"/>
</dbReference>
<dbReference type="InterPro" id="IPR006091">
    <property type="entry name" value="Acyl-CoA_Oxase/DH_mid-dom"/>
</dbReference>
<dbReference type="GO" id="GO:0055088">
    <property type="term" value="P:lipid homeostasis"/>
    <property type="evidence" value="ECO:0007669"/>
    <property type="project" value="TreeGrafter"/>
</dbReference>
<keyword evidence="10" id="KW-0576">Peroxisome</keyword>
<evidence type="ECO:0000256" key="8">
    <source>
        <dbReference type="ARBA" id="ARBA00023002"/>
    </source>
</evidence>
<evidence type="ECO:0000256" key="10">
    <source>
        <dbReference type="ARBA" id="ARBA00023140"/>
    </source>
</evidence>
<feature type="binding site" evidence="13">
    <location>
        <position position="124"/>
    </location>
    <ligand>
        <name>FAD</name>
        <dbReference type="ChEBI" id="CHEBI:57692"/>
    </ligand>
</feature>
<comment type="catalytic activity">
    <reaction evidence="1">
        <text>a 2,3-saturated acyl-CoA + O2 = a (2E)-enoyl-CoA + H2O2</text>
        <dbReference type="Rhea" id="RHEA:38959"/>
        <dbReference type="ChEBI" id="CHEBI:15379"/>
        <dbReference type="ChEBI" id="CHEBI:16240"/>
        <dbReference type="ChEBI" id="CHEBI:58856"/>
        <dbReference type="ChEBI" id="CHEBI:65111"/>
        <dbReference type="EC" id="1.3.3.6"/>
    </reaction>
</comment>
<feature type="domain" description="Acyl-CoA oxidase C-terminal" evidence="14">
    <location>
        <begin position="472"/>
        <end position="618"/>
    </location>
</feature>
<dbReference type="Pfam" id="PF22924">
    <property type="entry name" value="ACOX_C_alpha1"/>
    <property type="match status" value="1"/>
</dbReference>
<dbReference type="FunFam" id="1.20.140.10:FF:000010">
    <property type="entry name" value="Acyl-coenzyme A oxidase"/>
    <property type="match status" value="1"/>
</dbReference>
<evidence type="ECO:0000256" key="9">
    <source>
        <dbReference type="ARBA" id="ARBA00023098"/>
    </source>
</evidence>
<feature type="domain" description="Acyl-CoA oxidase C-alpha1" evidence="16">
    <location>
        <begin position="272"/>
        <end position="428"/>
    </location>
</feature>
<dbReference type="InterPro" id="IPR002655">
    <property type="entry name" value="Acyl-CoA_oxidase_C"/>
</dbReference>
<evidence type="ECO:0000256" key="1">
    <source>
        <dbReference type="ARBA" id="ARBA00001201"/>
    </source>
</evidence>
<keyword evidence="6 11" id="KW-0274">FAD</keyword>
<sequence>MEHYLDDLRSLKLEVYELFRQHPDLLPPVLEALTKEQQRDLVRKCMHCILDAGYSPMFFFNTDFKKYFYLAELLSMIDLSTTVKLGVQYSLWGGSVMNLGTERHRKQYFEDIDKLRLPGCFAMTELRHGSNVAALQTEAVLDVATDEWVINTPDDGALKWWIGNAAEDGKMGTVFARLKVPAPDGSGAVDDHGVHAFIVPLRDMASHELLPGVDIRDCGYKVGLNGIDNGMLRFTNVRVARENLLDRFATVERGGKYSSPFTASKRFAATLGELTGGRVGLTTASVGVLKGALTIAVRYGAQRQQFGPPDGSEIAVLDYQSQQQKLMPMLATCYALHFTKNFLIEQYVEMKRTKDEELVADVHSLSAGLKAYTTGYTASALSICRECCGGHGYAAVNRFGALRSDHDIFQTFEGDNTVLLQQVAAMLLKRYKEQFSGAPISATYNYLRQWAADTLPPNPLVSHETDMRHLRDPAFLVRSLRYRTARLLHTAALRLRKHTRRLGSFHAWNKCLPHLLALSRAHIESVMLDCFLEGVNKCVDAECRKALKAMADLFALQRIQSDIIFRNDDYVAPEKQKAIQRLIEILCSELRSVAVPLVDAFSIPDHILRAPIGLASGQSDPYSAYLQSMGYAASA</sequence>
<feature type="domain" description="Acyl-CoA oxidase/dehydrogenase middle" evidence="15">
    <location>
        <begin position="120"/>
        <end position="237"/>
    </location>
</feature>
<evidence type="ECO:0000256" key="2">
    <source>
        <dbReference type="ARBA" id="ARBA00001974"/>
    </source>
</evidence>
<evidence type="ECO:0000259" key="16">
    <source>
        <dbReference type="Pfam" id="PF22924"/>
    </source>
</evidence>
<gene>
    <name evidence="17" type="ORF">WJX72_005162</name>
</gene>
<feature type="active site" description="Proton acceptor" evidence="12">
    <location>
        <position position="413"/>
    </location>
</feature>
<dbReference type="Proteomes" id="UP001489004">
    <property type="component" value="Unassembled WGS sequence"/>
</dbReference>
<dbReference type="GO" id="GO:0003997">
    <property type="term" value="F:acyl-CoA oxidase activity"/>
    <property type="evidence" value="ECO:0007669"/>
    <property type="project" value="UniProtKB-EC"/>
</dbReference>
<dbReference type="Pfam" id="PF02770">
    <property type="entry name" value="Acyl-CoA_dh_M"/>
    <property type="match status" value="1"/>
</dbReference>
<dbReference type="AlphaFoldDB" id="A0AAW1PNQ8"/>
<dbReference type="SUPFAM" id="SSF47203">
    <property type="entry name" value="Acyl-CoA dehydrogenase C-terminal domain-like"/>
    <property type="match status" value="2"/>
</dbReference>
<evidence type="ECO:0000256" key="4">
    <source>
        <dbReference type="ARBA" id="ARBA00006288"/>
    </source>
</evidence>
<dbReference type="InterPro" id="IPR036250">
    <property type="entry name" value="AcylCo_DH-like_C"/>
</dbReference>
<comment type="cofactor">
    <cofactor evidence="2">
        <name>FAD</name>
        <dbReference type="ChEBI" id="CHEBI:57692"/>
    </cofactor>
</comment>
<dbReference type="FunFam" id="2.40.110.10:FF:000005">
    <property type="entry name" value="Acyl-coenzyme A oxidase"/>
    <property type="match status" value="1"/>
</dbReference>
<protein>
    <recommendedName>
        <fullName evidence="11">Acyl-coenzyme A oxidase</fullName>
    </recommendedName>
</protein>
<keyword evidence="8" id="KW-0560">Oxidoreductase</keyword>
<dbReference type="Gene3D" id="1.20.140.10">
    <property type="entry name" value="Butyryl-CoA Dehydrogenase, subunit A, domain 3"/>
    <property type="match status" value="2"/>
</dbReference>
<evidence type="ECO:0000256" key="7">
    <source>
        <dbReference type="ARBA" id="ARBA00022832"/>
    </source>
</evidence>
<dbReference type="PIRSF" id="PIRSF000168">
    <property type="entry name" value="Acyl-CoA_oxidase"/>
    <property type="match status" value="1"/>
</dbReference>
<dbReference type="Pfam" id="PF01756">
    <property type="entry name" value="ACOX"/>
    <property type="match status" value="1"/>
</dbReference>
<evidence type="ECO:0000256" key="13">
    <source>
        <dbReference type="PIRSR" id="PIRSR000168-2"/>
    </source>
</evidence>
<dbReference type="Gene3D" id="2.40.110.10">
    <property type="entry name" value="Butyryl-CoA Dehydrogenase, subunit A, domain 2"/>
    <property type="match status" value="1"/>
</dbReference>
<evidence type="ECO:0000256" key="3">
    <source>
        <dbReference type="ARBA" id="ARBA00004275"/>
    </source>
</evidence>
<organism evidence="17 18">
    <name type="scientific">[Myrmecia] bisecta</name>
    <dbReference type="NCBI Taxonomy" id="41462"/>
    <lineage>
        <taxon>Eukaryota</taxon>
        <taxon>Viridiplantae</taxon>
        <taxon>Chlorophyta</taxon>
        <taxon>core chlorophytes</taxon>
        <taxon>Trebouxiophyceae</taxon>
        <taxon>Trebouxiales</taxon>
        <taxon>Trebouxiaceae</taxon>
        <taxon>Myrmecia</taxon>
    </lineage>
</organism>
<dbReference type="PANTHER" id="PTHR10909">
    <property type="entry name" value="ELECTRON TRANSPORT OXIDOREDUCTASE"/>
    <property type="match status" value="1"/>
</dbReference>